<dbReference type="STRING" id="571915.CMUST_03415"/>
<sequence>MTILNKLVAEEKFPIATAMYVADGTVYVFADDFHQNQLTLAETTTIDAMDFTDRVGHYWATPKLESYQGIVYCGEGSWGSDGVVYFADRDGEVQWLFASPVINPITDAVISQDHVIAANYLRAFAIPIPKPENIRLLALEQ</sequence>
<accession>A0A0G3H1N5</accession>
<name>A0A0G3H1N5_9CORY</name>
<keyword evidence="2" id="KW-1185">Reference proteome</keyword>
<reference evidence="2" key="2">
    <citation type="submission" date="2015-05" db="EMBL/GenBank/DDBJ databases">
        <title>Complete genome sequence of Corynebacterium mustelae DSM 45274, isolated from various tissues of a male ferret with lethal sepsis.</title>
        <authorList>
            <person name="Ruckert C."/>
            <person name="Albersmeier A."/>
            <person name="Winkler A."/>
            <person name="Tauch A."/>
        </authorList>
    </citation>
    <scope>NUCLEOTIDE SEQUENCE [LARGE SCALE GENOMIC DNA]</scope>
    <source>
        <strain evidence="2">DSM 45274</strain>
    </source>
</reference>
<dbReference type="EMBL" id="CP011542">
    <property type="protein sequence ID" value="AKK05027.1"/>
    <property type="molecule type" value="Genomic_DNA"/>
</dbReference>
<dbReference type="AlphaFoldDB" id="A0A0G3H1N5"/>
<evidence type="ECO:0000313" key="1">
    <source>
        <dbReference type="EMBL" id="AKK05027.1"/>
    </source>
</evidence>
<dbReference type="PATRIC" id="fig|571915.4.peg.727"/>
<organism evidence="1 2">
    <name type="scientific">Corynebacterium mustelae</name>
    <dbReference type="NCBI Taxonomy" id="571915"/>
    <lineage>
        <taxon>Bacteria</taxon>
        <taxon>Bacillati</taxon>
        <taxon>Actinomycetota</taxon>
        <taxon>Actinomycetes</taxon>
        <taxon>Mycobacteriales</taxon>
        <taxon>Corynebacteriaceae</taxon>
        <taxon>Corynebacterium</taxon>
    </lineage>
</organism>
<dbReference type="RefSeq" id="WP_047261327.1">
    <property type="nucleotide sequence ID" value="NZ_CP011542.1"/>
</dbReference>
<reference evidence="1 2" key="1">
    <citation type="journal article" date="2015" name="Genome Announc.">
        <title>Complete Genome Sequence of the Type Strain Corynebacterium mustelae DSM 45274, Isolated from Various Tissues of a Male Ferret with Lethal Sepsis.</title>
        <authorList>
            <person name="Ruckert C."/>
            <person name="Eimer J."/>
            <person name="Winkler A."/>
            <person name="Tauch A."/>
        </authorList>
    </citation>
    <scope>NUCLEOTIDE SEQUENCE [LARGE SCALE GENOMIC DNA]</scope>
    <source>
        <strain evidence="1 2">DSM 45274</strain>
    </source>
</reference>
<proteinExistence type="predicted"/>
<evidence type="ECO:0000313" key="2">
    <source>
        <dbReference type="Proteomes" id="UP000035199"/>
    </source>
</evidence>
<dbReference type="Proteomes" id="UP000035199">
    <property type="component" value="Chromosome"/>
</dbReference>
<dbReference type="KEGG" id="cmv:CMUST_03415"/>
<dbReference type="OrthoDB" id="6424161at2"/>
<gene>
    <name evidence="1" type="ORF">CMUST_03415</name>
</gene>
<protein>
    <submittedName>
        <fullName evidence="1">Uncharacterized protein</fullName>
    </submittedName>
</protein>